<feature type="domain" description="TTF-type" evidence="1">
    <location>
        <begin position="30"/>
        <end position="124"/>
    </location>
</feature>
<dbReference type="KEGG" id="cic:CICLE_v10017619mg"/>
<gene>
    <name evidence="2" type="ORF">CICLE_v10017619mg</name>
</gene>
<evidence type="ECO:0000259" key="1">
    <source>
        <dbReference type="SMART" id="SM00597"/>
    </source>
</evidence>
<protein>
    <recommendedName>
        <fullName evidence="1">TTF-type domain-containing protein</fullName>
    </recommendedName>
</protein>
<name>V4U7W0_CITCL</name>
<dbReference type="PANTHER" id="PTHR45749">
    <property type="match status" value="1"/>
</dbReference>
<dbReference type="SMART" id="SM00597">
    <property type="entry name" value="ZnF_TTF"/>
    <property type="match status" value="1"/>
</dbReference>
<keyword evidence="3" id="KW-1185">Reference proteome</keyword>
<dbReference type="STRING" id="85681.V4U7W0"/>
<dbReference type="InterPro" id="IPR006580">
    <property type="entry name" value="Znf_TTF"/>
</dbReference>
<evidence type="ECO:0000313" key="3">
    <source>
        <dbReference type="Proteomes" id="UP000030687"/>
    </source>
</evidence>
<organism evidence="2 3">
    <name type="scientific">Citrus clementina</name>
    <name type="common">Clementine</name>
    <name type="synonym">Citrus deliciosa x Citrus sinensis</name>
    <dbReference type="NCBI Taxonomy" id="85681"/>
    <lineage>
        <taxon>Eukaryota</taxon>
        <taxon>Viridiplantae</taxon>
        <taxon>Streptophyta</taxon>
        <taxon>Embryophyta</taxon>
        <taxon>Tracheophyta</taxon>
        <taxon>Spermatophyta</taxon>
        <taxon>Magnoliopsida</taxon>
        <taxon>eudicotyledons</taxon>
        <taxon>Gunneridae</taxon>
        <taxon>Pentapetalae</taxon>
        <taxon>rosids</taxon>
        <taxon>malvids</taxon>
        <taxon>Sapindales</taxon>
        <taxon>Rutaceae</taxon>
        <taxon>Aurantioideae</taxon>
        <taxon>Citrus</taxon>
    </lineage>
</organism>
<dbReference type="OMA" id="FREHDES"/>
<dbReference type="Gramene" id="ESR60175">
    <property type="protein sequence ID" value="ESR60175"/>
    <property type="gene ID" value="CICLE_v10017619mg"/>
</dbReference>
<dbReference type="eggNOG" id="ENOG502QSU3">
    <property type="taxonomic scope" value="Eukaryota"/>
</dbReference>
<accession>V4U7W0</accession>
<dbReference type="EMBL" id="KI536312">
    <property type="protein sequence ID" value="ESR60175.1"/>
    <property type="molecule type" value="Genomic_DNA"/>
</dbReference>
<reference evidence="2 3" key="1">
    <citation type="submission" date="2013-10" db="EMBL/GenBank/DDBJ databases">
        <authorList>
            <consortium name="International Citrus Genome Consortium"/>
            <person name="Jenkins J."/>
            <person name="Schmutz J."/>
            <person name="Prochnik S."/>
            <person name="Rokhsar D."/>
            <person name="Gmitter F."/>
            <person name="Ollitrault P."/>
            <person name="Machado M."/>
            <person name="Talon M."/>
            <person name="Wincker P."/>
            <person name="Jaillon O."/>
            <person name="Morgante M."/>
        </authorList>
    </citation>
    <scope>NUCLEOTIDE SEQUENCE</scope>
    <source>
        <strain evidence="3">cv. Clemenules</strain>
    </source>
</reference>
<feature type="non-terminal residue" evidence="2">
    <location>
        <position position="1"/>
    </location>
</feature>
<evidence type="ECO:0000313" key="2">
    <source>
        <dbReference type="EMBL" id="ESR60175.1"/>
    </source>
</evidence>
<dbReference type="PANTHER" id="PTHR45749:SF36">
    <property type="entry name" value="ZINC FINGER MYM-TYPE PROTEIN 1-LIKE"/>
    <property type="match status" value="1"/>
</dbReference>
<dbReference type="InterPro" id="IPR025398">
    <property type="entry name" value="DUF4371"/>
</dbReference>
<sequence>YNCNIGDQVQRTYLQRGLFQLKGHTFKFEKFGNQQRQFFREFGSWLEYRITEESVYCLFCYLFKEDNGVQAGGDTFAGKGFKNWKKKEKLKIHEGCVNSAHNRARQKCERQSKKTQSEYKNRLNVVVDYIQFILNQALAFRGHNDSDGSSNKGNFLELLRFLVDY</sequence>
<dbReference type="InParanoid" id="V4U7W0"/>
<dbReference type="Proteomes" id="UP000030687">
    <property type="component" value="Unassembled WGS sequence"/>
</dbReference>
<dbReference type="AlphaFoldDB" id="V4U7W0"/>
<proteinExistence type="predicted"/>
<dbReference type="Pfam" id="PF14291">
    <property type="entry name" value="DUF4371"/>
    <property type="match status" value="1"/>
</dbReference>